<dbReference type="Proteomes" id="UP000565455">
    <property type="component" value="Unassembled WGS sequence"/>
</dbReference>
<dbReference type="EMBL" id="JACJIM010000003">
    <property type="protein sequence ID" value="MBA9063130.1"/>
    <property type="molecule type" value="Genomic_DNA"/>
</dbReference>
<comment type="caution">
    <text evidence="1">The sequence shown here is derived from an EMBL/GenBank/DDBJ whole genome shotgun (WGS) entry which is preliminary data.</text>
</comment>
<dbReference type="RefSeq" id="WP_182592063.1">
    <property type="nucleotide sequence ID" value="NZ_JACJIM010000003.1"/>
</dbReference>
<gene>
    <name evidence="1" type="ORF">GGQ91_002518</name>
</gene>
<proteinExistence type="predicted"/>
<evidence type="ECO:0000313" key="2">
    <source>
        <dbReference type="Proteomes" id="UP000565455"/>
    </source>
</evidence>
<dbReference type="GeneID" id="96604217"/>
<reference evidence="1 2" key="1">
    <citation type="submission" date="2020-08" db="EMBL/GenBank/DDBJ databases">
        <title>Genomic Encyclopedia of Type Strains, Phase IV (KMG-IV): sequencing the most valuable type-strain genomes for metagenomic binning, comparative biology and taxonomic classification.</title>
        <authorList>
            <person name="Goeker M."/>
        </authorList>
    </citation>
    <scope>NUCLEOTIDE SEQUENCE [LARGE SCALE GENOMIC DNA]</scope>
    <source>
        <strain evidence="1 2">DSM 5686</strain>
    </source>
</reference>
<evidence type="ECO:0000313" key="1">
    <source>
        <dbReference type="EMBL" id="MBA9063130.1"/>
    </source>
</evidence>
<name>A0ABR6DBF7_9HYPH</name>
<protein>
    <submittedName>
        <fullName evidence="1">Uncharacterized protein</fullName>
    </submittedName>
</protein>
<keyword evidence="2" id="KW-1185">Reference proteome</keyword>
<accession>A0ABR6DBF7</accession>
<organism evidence="1 2">
    <name type="scientific">Methylobacterium fujisawaense</name>
    <dbReference type="NCBI Taxonomy" id="107400"/>
    <lineage>
        <taxon>Bacteria</taxon>
        <taxon>Pseudomonadati</taxon>
        <taxon>Pseudomonadota</taxon>
        <taxon>Alphaproteobacteria</taxon>
        <taxon>Hyphomicrobiales</taxon>
        <taxon>Methylobacteriaceae</taxon>
        <taxon>Methylobacterium</taxon>
    </lineage>
</organism>
<sequence length="130" mass="12909">MATNVPPASPSVREYRRQESQYVRLTVTFANGAFVLPASLPAGALITSLLVLVEAAFSAGASLTLGSAPGGSDLAAAGDTAVTAAGVKRIDTATLKGRLAADTPIYGTIAGAPAAGVATIVLHYAPNNDG</sequence>